<dbReference type="SUPFAM" id="SSF52047">
    <property type="entry name" value="RNI-like"/>
    <property type="match status" value="1"/>
</dbReference>
<sequence>MDISVPSIGHHIEELDLSNCKKVRDDVIERIIGWRKNRHQQQHQYTMHAHLDLEPVPGMEDFDQSRNSLTTKPTAGCQNIKRLNLGYCKHLTDRTMYHIAMHASDTLESLDLTRCISITDVGFAYWAYQPFPRLTRLKLSDCTFLTDKTIIAVASTACNLQVLDLSFCCALTDVSVEVLCLGCPQLRSLDLSFCGSAVSDSTLLALSIHLRNLEKLVIKGCIRVTRAGIDALLSSSKALKHLDVSQCRNAHVYRNNVPAARILPARGSKSAFVRNTLGNVVEIVI</sequence>
<accession>A0A9P8TQ83</accession>
<comment type="caution">
    <text evidence="2">The sequence shown here is derived from an EMBL/GenBank/DDBJ whole genome shotgun (WGS) entry which is preliminary data.</text>
</comment>
<dbReference type="InterPro" id="IPR006553">
    <property type="entry name" value="Leu-rich_rpt_Cys-con_subtyp"/>
</dbReference>
<dbReference type="OrthoDB" id="421226at2759"/>
<evidence type="ECO:0000313" key="3">
    <source>
        <dbReference type="Proteomes" id="UP000774326"/>
    </source>
</evidence>
<dbReference type="InterPro" id="IPR032675">
    <property type="entry name" value="LRR_dom_sf"/>
</dbReference>
<feature type="domain" description="F-box/LRR-repeat protein 15-like leucin rich repeat" evidence="1">
    <location>
        <begin position="76"/>
        <end position="245"/>
    </location>
</feature>
<keyword evidence="3" id="KW-1185">Reference proteome</keyword>
<dbReference type="GO" id="GO:0019005">
    <property type="term" value="C:SCF ubiquitin ligase complex"/>
    <property type="evidence" value="ECO:0007669"/>
    <property type="project" value="TreeGrafter"/>
</dbReference>
<evidence type="ECO:0000259" key="1">
    <source>
        <dbReference type="Pfam" id="PF25372"/>
    </source>
</evidence>
<proteinExistence type="predicted"/>
<evidence type="ECO:0000313" key="2">
    <source>
        <dbReference type="EMBL" id="KAH3687918.1"/>
    </source>
</evidence>
<organism evidence="2 3">
    <name type="scientific">Wickerhamomyces pijperi</name>
    <name type="common">Yeast</name>
    <name type="synonym">Pichia pijperi</name>
    <dbReference type="NCBI Taxonomy" id="599730"/>
    <lineage>
        <taxon>Eukaryota</taxon>
        <taxon>Fungi</taxon>
        <taxon>Dikarya</taxon>
        <taxon>Ascomycota</taxon>
        <taxon>Saccharomycotina</taxon>
        <taxon>Saccharomycetes</taxon>
        <taxon>Phaffomycetales</taxon>
        <taxon>Wickerhamomycetaceae</taxon>
        <taxon>Wickerhamomyces</taxon>
    </lineage>
</organism>
<dbReference type="AlphaFoldDB" id="A0A9P8TQ83"/>
<protein>
    <recommendedName>
        <fullName evidence="1">F-box/LRR-repeat protein 15-like leucin rich repeat domain-containing protein</fullName>
    </recommendedName>
</protein>
<name>A0A9P8TQ83_WICPI</name>
<dbReference type="PANTHER" id="PTHR13318">
    <property type="entry name" value="PARTNER OF PAIRED, ISOFORM B-RELATED"/>
    <property type="match status" value="1"/>
</dbReference>
<dbReference type="EMBL" id="JAEUBG010000593">
    <property type="protein sequence ID" value="KAH3687918.1"/>
    <property type="molecule type" value="Genomic_DNA"/>
</dbReference>
<dbReference type="Gene3D" id="3.80.10.10">
    <property type="entry name" value="Ribonuclease Inhibitor"/>
    <property type="match status" value="2"/>
</dbReference>
<dbReference type="InterPro" id="IPR057207">
    <property type="entry name" value="FBXL15_LRR"/>
</dbReference>
<dbReference type="GO" id="GO:0031146">
    <property type="term" value="P:SCF-dependent proteasomal ubiquitin-dependent protein catabolic process"/>
    <property type="evidence" value="ECO:0007669"/>
    <property type="project" value="TreeGrafter"/>
</dbReference>
<reference evidence="2" key="1">
    <citation type="journal article" date="2021" name="Open Biol.">
        <title>Shared evolutionary footprints suggest mitochondrial oxidative damage underlies multiple complex I losses in fungi.</title>
        <authorList>
            <person name="Schikora-Tamarit M.A."/>
            <person name="Marcet-Houben M."/>
            <person name="Nosek J."/>
            <person name="Gabaldon T."/>
        </authorList>
    </citation>
    <scope>NUCLEOTIDE SEQUENCE</scope>
    <source>
        <strain evidence="2">CBS2887</strain>
    </source>
</reference>
<dbReference type="SMART" id="SM00367">
    <property type="entry name" value="LRR_CC"/>
    <property type="match status" value="7"/>
</dbReference>
<reference evidence="2" key="2">
    <citation type="submission" date="2021-01" db="EMBL/GenBank/DDBJ databases">
        <authorList>
            <person name="Schikora-Tamarit M.A."/>
        </authorList>
    </citation>
    <scope>NUCLEOTIDE SEQUENCE</scope>
    <source>
        <strain evidence="2">CBS2887</strain>
    </source>
</reference>
<dbReference type="Proteomes" id="UP000774326">
    <property type="component" value="Unassembled WGS sequence"/>
</dbReference>
<dbReference type="PANTHER" id="PTHR13318:SF95">
    <property type="entry name" value="F-BOX PROTEIN YLR352W"/>
    <property type="match status" value="1"/>
</dbReference>
<dbReference type="Pfam" id="PF25372">
    <property type="entry name" value="DUF7885"/>
    <property type="match status" value="1"/>
</dbReference>
<gene>
    <name evidence="2" type="ORF">WICPIJ_001074</name>
</gene>